<reference evidence="5" key="3">
    <citation type="submission" date="2015-06" db="UniProtKB">
        <authorList>
            <consortium name="EnsemblMetazoa"/>
        </authorList>
    </citation>
    <scope>IDENTIFICATION</scope>
</reference>
<dbReference type="Pfam" id="PF12796">
    <property type="entry name" value="Ank_2"/>
    <property type="match status" value="1"/>
</dbReference>
<dbReference type="InterPro" id="IPR036770">
    <property type="entry name" value="Ankyrin_rpt-contain_sf"/>
</dbReference>
<feature type="repeat" description="ANK" evidence="3">
    <location>
        <begin position="49"/>
        <end position="81"/>
    </location>
</feature>
<feature type="non-terminal residue" evidence="4">
    <location>
        <position position="1"/>
    </location>
</feature>
<evidence type="ECO:0000256" key="1">
    <source>
        <dbReference type="ARBA" id="ARBA00022737"/>
    </source>
</evidence>
<evidence type="ECO:0000256" key="3">
    <source>
        <dbReference type="PROSITE-ProRule" id="PRU00023"/>
    </source>
</evidence>
<dbReference type="PANTHER" id="PTHR46680:SF3">
    <property type="entry name" value="NF-KAPPA-B INHIBITOR CACTUS"/>
    <property type="match status" value="1"/>
</dbReference>
<dbReference type="AlphaFoldDB" id="R7U4D4"/>
<sequence length="102" mass="11254">FLKKGFNVMEKDNQGASVIHYTAGTRCLQVLKSLLENYNEEFVNEGDIFGSTPLHYAAFGNNTDAVQILLDKGCDKAKKDNSGRTACELAELLGYVDIVHLL</sequence>
<dbReference type="EMBL" id="KB305284">
    <property type="protein sequence ID" value="ELU01225.1"/>
    <property type="molecule type" value="Genomic_DNA"/>
</dbReference>
<keyword evidence="6" id="KW-1185">Reference proteome</keyword>
<name>R7U4D4_CAPTE</name>
<dbReference type="InterPro" id="IPR051070">
    <property type="entry name" value="NF-kappa-B_inhibitor"/>
</dbReference>
<dbReference type="GO" id="GO:0005829">
    <property type="term" value="C:cytosol"/>
    <property type="evidence" value="ECO:0007669"/>
    <property type="project" value="TreeGrafter"/>
</dbReference>
<dbReference type="PANTHER" id="PTHR46680">
    <property type="entry name" value="NF-KAPPA-B INHIBITOR ALPHA"/>
    <property type="match status" value="1"/>
</dbReference>
<evidence type="ECO:0000313" key="5">
    <source>
        <dbReference type="EnsemblMetazoa" id="CapteP61494"/>
    </source>
</evidence>
<dbReference type="PROSITE" id="PS50297">
    <property type="entry name" value="ANK_REP_REGION"/>
    <property type="match status" value="1"/>
</dbReference>
<dbReference type="PROSITE" id="PS50088">
    <property type="entry name" value="ANK_REPEAT"/>
    <property type="match status" value="1"/>
</dbReference>
<evidence type="ECO:0000313" key="6">
    <source>
        <dbReference type="Proteomes" id="UP000014760"/>
    </source>
</evidence>
<keyword evidence="1" id="KW-0677">Repeat</keyword>
<feature type="non-terminal residue" evidence="4">
    <location>
        <position position="102"/>
    </location>
</feature>
<proteinExistence type="predicted"/>
<dbReference type="GO" id="GO:0051059">
    <property type="term" value="F:NF-kappaB binding"/>
    <property type="evidence" value="ECO:0007669"/>
    <property type="project" value="TreeGrafter"/>
</dbReference>
<evidence type="ECO:0000313" key="4">
    <source>
        <dbReference type="EMBL" id="ELU01225.1"/>
    </source>
</evidence>
<dbReference type="GO" id="GO:0071356">
    <property type="term" value="P:cellular response to tumor necrosis factor"/>
    <property type="evidence" value="ECO:0007669"/>
    <property type="project" value="TreeGrafter"/>
</dbReference>
<dbReference type="Proteomes" id="UP000014760">
    <property type="component" value="Unassembled WGS sequence"/>
</dbReference>
<dbReference type="OrthoDB" id="10258888at2759"/>
<dbReference type="SUPFAM" id="SSF48403">
    <property type="entry name" value="Ankyrin repeat"/>
    <property type="match status" value="1"/>
</dbReference>
<dbReference type="EMBL" id="AMQN01047019">
    <property type="status" value="NOT_ANNOTATED_CDS"/>
    <property type="molecule type" value="Genomic_DNA"/>
</dbReference>
<dbReference type="Gene3D" id="1.25.40.20">
    <property type="entry name" value="Ankyrin repeat-containing domain"/>
    <property type="match status" value="2"/>
</dbReference>
<dbReference type="STRING" id="283909.R7U4D4"/>
<dbReference type="EnsemblMetazoa" id="CapteT61494">
    <property type="protein sequence ID" value="CapteP61494"/>
    <property type="gene ID" value="CapteG61494"/>
</dbReference>
<reference evidence="4 6" key="2">
    <citation type="journal article" date="2013" name="Nature">
        <title>Insights into bilaterian evolution from three spiralian genomes.</title>
        <authorList>
            <person name="Simakov O."/>
            <person name="Marletaz F."/>
            <person name="Cho S.J."/>
            <person name="Edsinger-Gonzales E."/>
            <person name="Havlak P."/>
            <person name="Hellsten U."/>
            <person name="Kuo D.H."/>
            <person name="Larsson T."/>
            <person name="Lv J."/>
            <person name="Arendt D."/>
            <person name="Savage R."/>
            <person name="Osoegawa K."/>
            <person name="de Jong P."/>
            <person name="Grimwood J."/>
            <person name="Chapman J.A."/>
            <person name="Shapiro H."/>
            <person name="Aerts A."/>
            <person name="Otillar R.P."/>
            <person name="Terry A.Y."/>
            <person name="Boore J.L."/>
            <person name="Grigoriev I.V."/>
            <person name="Lindberg D.R."/>
            <person name="Seaver E.C."/>
            <person name="Weisblat D.A."/>
            <person name="Putnam N.H."/>
            <person name="Rokhsar D.S."/>
        </authorList>
    </citation>
    <scope>NUCLEOTIDE SEQUENCE</scope>
    <source>
        <strain evidence="4 6">I ESC-2004</strain>
    </source>
</reference>
<evidence type="ECO:0000256" key="2">
    <source>
        <dbReference type="ARBA" id="ARBA00023043"/>
    </source>
</evidence>
<gene>
    <name evidence="4" type="ORF">CAPTEDRAFT_61494</name>
</gene>
<keyword evidence="2 3" id="KW-0040">ANK repeat</keyword>
<dbReference type="SMART" id="SM00248">
    <property type="entry name" value="ANK"/>
    <property type="match status" value="2"/>
</dbReference>
<dbReference type="InterPro" id="IPR002110">
    <property type="entry name" value="Ankyrin_rpt"/>
</dbReference>
<dbReference type="HOGENOM" id="CLU_000134_18_9_1"/>
<protein>
    <submittedName>
        <fullName evidence="4 5">Uncharacterized protein</fullName>
    </submittedName>
</protein>
<reference evidence="6" key="1">
    <citation type="submission" date="2012-12" db="EMBL/GenBank/DDBJ databases">
        <authorList>
            <person name="Hellsten U."/>
            <person name="Grimwood J."/>
            <person name="Chapman J.A."/>
            <person name="Shapiro H."/>
            <person name="Aerts A."/>
            <person name="Otillar R.P."/>
            <person name="Terry A.Y."/>
            <person name="Boore J.L."/>
            <person name="Simakov O."/>
            <person name="Marletaz F."/>
            <person name="Cho S.-J."/>
            <person name="Edsinger-Gonzales E."/>
            <person name="Havlak P."/>
            <person name="Kuo D.-H."/>
            <person name="Larsson T."/>
            <person name="Lv J."/>
            <person name="Arendt D."/>
            <person name="Savage R."/>
            <person name="Osoegawa K."/>
            <person name="de Jong P."/>
            <person name="Lindberg D.R."/>
            <person name="Seaver E.C."/>
            <person name="Weisblat D.A."/>
            <person name="Putnam N.H."/>
            <person name="Grigoriev I.V."/>
            <person name="Rokhsar D.S."/>
        </authorList>
    </citation>
    <scope>NUCLEOTIDE SEQUENCE</scope>
    <source>
        <strain evidence="6">I ESC-2004</strain>
    </source>
</reference>
<accession>R7U4D4</accession>
<organism evidence="4">
    <name type="scientific">Capitella teleta</name>
    <name type="common">Polychaete worm</name>
    <dbReference type="NCBI Taxonomy" id="283909"/>
    <lineage>
        <taxon>Eukaryota</taxon>
        <taxon>Metazoa</taxon>
        <taxon>Spiralia</taxon>
        <taxon>Lophotrochozoa</taxon>
        <taxon>Annelida</taxon>
        <taxon>Polychaeta</taxon>
        <taxon>Sedentaria</taxon>
        <taxon>Scolecida</taxon>
        <taxon>Capitellidae</taxon>
        <taxon>Capitella</taxon>
    </lineage>
</organism>